<keyword evidence="3" id="KW-0963">Cytoplasm</keyword>
<evidence type="ECO:0000259" key="6">
    <source>
        <dbReference type="Pfam" id="PF03465"/>
    </source>
</evidence>
<keyword evidence="8" id="KW-1185">Reference proteome</keyword>
<dbReference type="Pfam" id="PF03465">
    <property type="entry name" value="eRF1_3"/>
    <property type="match status" value="1"/>
</dbReference>
<comment type="subcellular location">
    <subcellularLocation>
        <location evidence="1">Cytoplasm</location>
    </subcellularLocation>
</comment>
<dbReference type="RefSeq" id="XP_003003332.1">
    <property type="nucleotide sequence ID" value="XM_003003286.1"/>
</dbReference>
<evidence type="ECO:0000256" key="1">
    <source>
        <dbReference type="ARBA" id="ARBA00004496"/>
    </source>
</evidence>
<dbReference type="eggNOG" id="KOG0688">
    <property type="taxonomic scope" value="Eukaryota"/>
</dbReference>
<dbReference type="FunFam" id="3.30.1330.30:FF:000006">
    <property type="entry name" value="Peptide chain release factor subunit 1"/>
    <property type="match status" value="1"/>
</dbReference>
<dbReference type="KEGG" id="val:VDBG_06894"/>
<gene>
    <name evidence="7" type="ORF">VDBG_06894</name>
</gene>
<dbReference type="GO" id="GO:0005737">
    <property type="term" value="C:cytoplasm"/>
    <property type="evidence" value="ECO:0007669"/>
    <property type="project" value="UniProtKB-SubCell"/>
</dbReference>
<dbReference type="GO" id="GO:0003747">
    <property type="term" value="F:translation release factor activity"/>
    <property type="evidence" value="ECO:0007669"/>
    <property type="project" value="InterPro"/>
</dbReference>
<dbReference type="Gene3D" id="3.30.1330.30">
    <property type="match status" value="1"/>
</dbReference>
<dbReference type="SUPFAM" id="SSF55315">
    <property type="entry name" value="L30e-like"/>
    <property type="match status" value="1"/>
</dbReference>
<organism evidence="8">
    <name type="scientific">Verticillium alfalfae (strain VaMs.102 / ATCC MYA-4576 / FGSC 10136)</name>
    <name type="common">Verticillium wilt of alfalfa</name>
    <name type="synonym">Verticillium albo-atrum</name>
    <dbReference type="NCBI Taxonomy" id="526221"/>
    <lineage>
        <taxon>Eukaryota</taxon>
        <taxon>Fungi</taxon>
        <taxon>Dikarya</taxon>
        <taxon>Ascomycota</taxon>
        <taxon>Pezizomycotina</taxon>
        <taxon>Sordariomycetes</taxon>
        <taxon>Hypocreomycetidae</taxon>
        <taxon>Glomerellales</taxon>
        <taxon>Plectosphaerellaceae</taxon>
        <taxon>Verticillium</taxon>
    </lineage>
</organism>
<protein>
    <submittedName>
        <fullName evidence="7">Eukaryotic peptide chain release factor subunit 1</fullName>
    </submittedName>
</protein>
<dbReference type="Proteomes" id="UP000008698">
    <property type="component" value="Unassembled WGS sequence"/>
</dbReference>
<dbReference type="EMBL" id="DS985221">
    <property type="protein sequence ID" value="EEY20784.1"/>
    <property type="molecule type" value="Genomic_DNA"/>
</dbReference>
<dbReference type="OrthoDB" id="10254527at2759"/>
<evidence type="ECO:0000256" key="5">
    <source>
        <dbReference type="SAM" id="MobiDB-lite"/>
    </source>
</evidence>
<dbReference type="InterPro" id="IPR005142">
    <property type="entry name" value="eRF1_3"/>
</dbReference>
<evidence type="ECO:0000256" key="2">
    <source>
        <dbReference type="ARBA" id="ARBA00005326"/>
    </source>
</evidence>
<reference evidence="8" key="1">
    <citation type="journal article" date="2011" name="PLoS Pathog.">
        <title>Comparative genomics yields insights into niche adaptation of plant vascular wilt pathogens.</title>
        <authorList>
            <person name="Klosterman S.J."/>
            <person name="Subbarao K.V."/>
            <person name="Kang S."/>
            <person name="Veronese P."/>
            <person name="Gold S.E."/>
            <person name="Thomma B.P.H.J."/>
            <person name="Chen Z."/>
            <person name="Henrissat B."/>
            <person name="Lee Y.-H."/>
            <person name="Park J."/>
            <person name="Garcia-Pedrajas M.D."/>
            <person name="Barbara D.J."/>
            <person name="Anchieta A."/>
            <person name="de Jonge R."/>
            <person name="Santhanam P."/>
            <person name="Maruthachalam K."/>
            <person name="Atallah Z."/>
            <person name="Amyotte S.G."/>
            <person name="Paz Z."/>
            <person name="Inderbitzin P."/>
            <person name="Hayes R.J."/>
            <person name="Heiman D.I."/>
            <person name="Young S."/>
            <person name="Zeng Q."/>
            <person name="Engels R."/>
            <person name="Galagan J."/>
            <person name="Cuomo C.A."/>
            <person name="Dobinson K.F."/>
            <person name="Ma L.-J."/>
        </authorList>
    </citation>
    <scope>NUCLEOTIDE SEQUENCE [LARGE SCALE GENOMIC DNA]</scope>
    <source>
        <strain evidence="8">VaMs.102 / ATCC MYA-4576 / FGSC 10136</strain>
    </source>
</reference>
<sequence>MPPAGPSTHTSHLLSSAAPDLEPASFSRTHTRSRSPQYSGPTLRYSSLRTPSRGAAPRSAANTRASDTLKALDLGAVETLIVFENLEITRYVLKDSEGAEIVIHTTKQQETGDRSQFMDKATGQEMDIVSQESFLEWVAEHYKDFGATLEFVSDRSTEGNQFVKGFGGIGGLLRYKVNFEQLADFDDDDDDYYDD</sequence>
<evidence type="ECO:0000256" key="3">
    <source>
        <dbReference type="ARBA" id="ARBA00022490"/>
    </source>
</evidence>
<dbReference type="PANTHER" id="PTHR10113">
    <property type="entry name" value="PEPTIDE CHAIN RELEASE FACTOR SUBUNIT 1"/>
    <property type="match status" value="1"/>
</dbReference>
<feature type="region of interest" description="Disordered" evidence="5">
    <location>
        <begin position="1"/>
        <end position="64"/>
    </location>
</feature>
<dbReference type="InterPro" id="IPR029064">
    <property type="entry name" value="Ribosomal_eL30-like_sf"/>
</dbReference>
<dbReference type="GeneID" id="9537458"/>
<evidence type="ECO:0000313" key="7">
    <source>
        <dbReference type="EMBL" id="EEY20784.1"/>
    </source>
</evidence>
<accession>C9SPR9</accession>
<evidence type="ECO:0000313" key="8">
    <source>
        <dbReference type="Proteomes" id="UP000008698"/>
    </source>
</evidence>
<name>C9SPR9_VERA1</name>
<proteinExistence type="inferred from homology"/>
<evidence type="ECO:0000256" key="4">
    <source>
        <dbReference type="ARBA" id="ARBA00022917"/>
    </source>
</evidence>
<dbReference type="InterPro" id="IPR004403">
    <property type="entry name" value="Peptide_chain-rel_eRF1/aRF1"/>
</dbReference>
<dbReference type="AlphaFoldDB" id="C9SPR9"/>
<comment type="similarity">
    <text evidence="2">Belongs to the eukaryotic release factor 1 family.</text>
</comment>
<feature type="domain" description="eRF1" evidence="6">
    <location>
        <begin position="66"/>
        <end position="177"/>
    </location>
</feature>
<dbReference type="STRING" id="526221.C9SPR9"/>
<keyword evidence="4" id="KW-0648">Protein biosynthesis</keyword>
<feature type="compositionally biased region" description="Polar residues" evidence="5">
    <location>
        <begin position="34"/>
        <end position="50"/>
    </location>
</feature>
<dbReference type="HOGENOM" id="CLU_1397298_0_0_1"/>